<accession>A0A384JCS1</accession>
<dbReference type="SUPFAM" id="SSF52047">
    <property type="entry name" value="RNI-like"/>
    <property type="match status" value="1"/>
</dbReference>
<evidence type="ECO:0000256" key="1">
    <source>
        <dbReference type="SAM" id="MobiDB-lite"/>
    </source>
</evidence>
<reference evidence="2 3" key="3">
    <citation type="journal article" date="2017" name="Mol. Plant Pathol.">
        <title>A gapless genome sequence of the fungus Botrytis cinerea.</title>
        <authorList>
            <person name="Van Kan J.A."/>
            <person name="Stassen J.H."/>
            <person name="Mosbach A."/>
            <person name="Van Der Lee T.A."/>
            <person name="Faino L."/>
            <person name="Farmer A.D."/>
            <person name="Papasotiriou D.G."/>
            <person name="Zhou S."/>
            <person name="Seidl M.F."/>
            <person name="Cottam E."/>
            <person name="Edel D."/>
            <person name="Hahn M."/>
            <person name="Schwartz D.C."/>
            <person name="Dietrich R.A."/>
            <person name="Widdison S."/>
            <person name="Scalliet G."/>
        </authorList>
    </citation>
    <scope>NUCLEOTIDE SEQUENCE [LARGE SCALE GENOMIC DNA]</scope>
    <source>
        <strain evidence="2 3">B05.10</strain>
    </source>
</reference>
<dbReference type="Gene3D" id="3.80.10.10">
    <property type="entry name" value="Ribonuclease Inhibitor"/>
    <property type="match status" value="1"/>
</dbReference>
<dbReference type="OrthoDB" id="5422579at2759"/>
<reference evidence="2 3" key="2">
    <citation type="journal article" date="2012" name="Eukaryot. Cell">
        <title>Genome update of Botrytis cinerea strains B05.10 and T4.</title>
        <authorList>
            <person name="Staats M."/>
            <person name="van Kan J.A."/>
        </authorList>
    </citation>
    <scope>NUCLEOTIDE SEQUENCE [LARGE SCALE GENOMIC DNA]</scope>
    <source>
        <strain evidence="2 3">B05.10</strain>
    </source>
</reference>
<dbReference type="KEGG" id="bfu:BCIN_03g04560"/>
<gene>
    <name evidence="2" type="ORF">BCIN_03g04560</name>
</gene>
<evidence type="ECO:0008006" key="4">
    <source>
        <dbReference type="Google" id="ProtNLM"/>
    </source>
</evidence>
<name>A0A384JCS1_BOTFB</name>
<feature type="compositionally biased region" description="Polar residues" evidence="1">
    <location>
        <begin position="43"/>
        <end position="56"/>
    </location>
</feature>
<dbReference type="RefSeq" id="XP_001560692.1">
    <property type="nucleotide sequence ID" value="XM_001560642.2"/>
</dbReference>
<dbReference type="Proteomes" id="UP000001798">
    <property type="component" value="Chromosome 3"/>
</dbReference>
<dbReference type="EMBL" id="CP009807">
    <property type="protein sequence ID" value="ATZ48217.1"/>
    <property type="molecule type" value="Genomic_DNA"/>
</dbReference>
<dbReference type="AlphaFoldDB" id="A0A384JCS1"/>
<feature type="compositionally biased region" description="Basic and acidic residues" evidence="1">
    <location>
        <begin position="25"/>
        <end position="39"/>
    </location>
</feature>
<sequence length="624" mass="72658">MSTSTESTLEFEGSIIELDDLDISESGKSEEQLHNKSKDQLAANKNDTSASLAGNDSNKKIAPEIWHQAMSYLNTKDVKNFRLCSSKFAILGSEHFIETFAFRFNRRDLEKLEMISREHPKMLKNVKKIRFEKGFVPIRAMLRVLRKDYREAFEWDDEGRYIVEQNDEIEPIVISDIISEYLTWYTLWNKAAQKYDDITRMTKAFEHLNNVTCIRFSTGIPDFSSEALTRAWAKVAFPRAYGGIWKTRELETVMLAAQNSKVKLRRFAHDAAPALFFLQDLNRLENTLKPFRDLESLELLCDRRCSPTRGKINKRCSTGLWRAAQSAPNLETLHLGLVTGGYCKFETYEYVPLRKVLGVFTWPSLTRLRLDNMTLCEKDLTNFLLRHASSLRHLTLTHICLYRGSLHGLFQALRKGLKLESFHVDGIIHSSFGRELWHFFSTNKEVVESSELTEAENRRERLLNESKLQFYKDNNRIFLGKMWLQMKEDGLADELSAQLEAFVLNKCDITDWPVGLINKLAEKISYKGRVSPWNNWTDERIDAAWDAQLEEELLDTDVGTWEESQGELPEHIQWLRSDWQWKSKSSHSKSKWALWDELEEQAGIRALYEKSYAWGKAEKEDQVR</sequence>
<organism evidence="2 3">
    <name type="scientific">Botryotinia fuckeliana (strain B05.10)</name>
    <name type="common">Noble rot fungus</name>
    <name type="synonym">Botrytis cinerea</name>
    <dbReference type="NCBI Taxonomy" id="332648"/>
    <lineage>
        <taxon>Eukaryota</taxon>
        <taxon>Fungi</taxon>
        <taxon>Dikarya</taxon>
        <taxon>Ascomycota</taxon>
        <taxon>Pezizomycotina</taxon>
        <taxon>Leotiomycetes</taxon>
        <taxon>Helotiales</taxon>
        <taxon>Sclerotiniaceae</taxon>
        <taxon>Botrytis</taxon>
    </lineage>
</organism>
<feature type="region of interest" description="Disordered" evidence="1">
    <location>
        <begin position="20"/>
        <end position="56"/>
    </location>
</feature>
<evidence type="ECO:0000313" key="3">
    <source>
        <dbReference type="Proteomes" id="UP000001798"/>
    </source>
</evidence>
<evidence type="ECO:0000313" key="2">
    <source>
        <dbReference type="EMBL" id="ATZ48217.1"/>
    </source>
</evidence>
<dbReference type="InterPro" id="IPR032675">
    <property type="entry name" value="LRR_dom_sf"/>
</dbReference>
<proteinExistence type="predicted"/>
<dbReference type="GeneID" id="5441336"/>
<reference evidence="2 3" key="1">
    <citation type="journal article" date="2011" name="PLoS Genet.">
        <title>Genomic analysis of the necrotrophic fungal pathogens Sclerotinia sclerotiorum and Botrytis cinerea.</title>
        <authorList>
            <person name="Amselem J."/>
            <person name="Cuomo C.A."/>
            <person name="van Kan J.A."/>
            <person name="Viaud M."/>
            <person name="Benito E.P."/>
            <person name="Couloux A."/>
            <person name="Coutinho P.M."/>
            <person name="de Vries R.P."/>
            <person name="Dyer P.S."/>
            <person name="Fillinger S."/>
            <person name="Fournier E."/>
            <person name="Gout L."/>
            <person name="Hahn M."/>
            <person name="Kohn L."/>
            <person name="Lapalu N."/>
            <person name="Plummer K.M."/>
            <person name="Pradier J.M."/>
            <person name="Quevillon E."/>
            <person name="Sharon A."/>
            <person name="Simon A."/>
            <person name="ten Have A."/>
            <person name="Tudzynski B."/>
            <person name="Tudzynski P."/>
            <person name="Wincker P."/>
            <person name="Andrew M."/>
            <person name="Anthouard V."/>
            <person name="Beever R.E."/>
            <person name="Beffa R."/>
            <person name="Benoit I."/>
            <person name="Bouzid O."/>
            <person name="Brault B."/>
            <person name="Chen Z."/>
            <person name="Choquer M."/>
            <person name="Collemare J."/>
            <person name="Cotton P."/>
            <person name="Danchin E.G."/>
            <person name="Da Silva C."/>
            <person name="Gautier A."/>
            <person name="Giraud C."/>
            <person name="Giraud T."/>
            <person name="Gonzalez C."/>
            <person name="Grossetete S."/>
            <person name="Guldener U."/>
            <person name="Henrissat B."/>
            <person name="Howlett B.J."/>
            <person name="Kodira C."/>
            <person name="Kretschmer M."/>
            <person name="Lappartient A."/>
            <person name="Leroch M."/>
            <person name="Levis C."/>
            <person name="Mauceli E."/>
            <person name="Neuveglise C."/>
            <person name="Oeser B."/>
            <person name="Pearson M."/>
            <person name="Poulain J."/>
            <person name="Poussereau N."/>
            <person name="Quesneville H."/>
            <person name="Rascle C."/>
            <person name="Schumacher J."/>
            <person name="Segurens B."/>
            <person name="Sexton A."/>
            <person name="Silva E."/>
            <person name="Sirven C."/>
            <person name="Soanes D.M."/>
            <person name="Talbot N.J."/>
            <person name="Templeton M."/>
            <person name="Yandava C."/>
            <person name="Yarden O."/>
            <person name="Zeng Q."/>
            <person name="Rollins J.A."/>
            <person name="Lebrun M.H."/>
            <person name="Dickman M."/>
        </authorList>
    </citation>
    <scope>NUCLEOTIDE SEQUENCE [LARGE SCALE GENOMIC DNA]</scope>
    <source>
        <strain evidence="2 3">B05.10</strain>
    </source>
</reference>
<keyword evidence="3" id="KW-1185">Reference proteome</keyword>
<dbReference type="VEuPathDB" id="FungiDB:Bcin03g04560"/>
<protein>
    <recommendedName>
        <fullName evidence="4">F-box domain-containing protein</fullName>
    </recommendedName>
</protein>